<accession>A0ABN7S599</accession>
<keyword evidence="2" id="KW-1185">Reference proteome</keyword>
<dbReference type="Gene3D" id="3.20.20.80">
    <property type="entry name" value="Glycosidases"/>
    <property type="match status" value="1"/>
</dbReference>
<dbReference type="Pfam" id="PF00232">
    <property type="entry name" value="Glyco_hydro_1"/>
    <property type="match status" value="1"/>
</dbReference>
<organism evidence="1 2">
    <name type="scientific">Thermobacillus xylanilyticus</name>
    <dbReference type="NCBI Taxonomy" id="76633"/>
    <lineage>
        <taxon>Bacteria</taxon>
        <taxon>Bacillati</taxon>
        <taxon>Bacillota</taxon>
        <taxon>Bacilli</taxon>
        <taxon>Bacillales</taxon>
        <taxon>Paenibacillaceae</taxon>
        <taxon>Thermobacillus</taxon>
    </lineage>
</organism>
<dbReference type="InterPro" id="IPR001360">
    <property type="entry name" value="Glyco_hydro_1"/>
</dbReference>
<dbReference type="EMBL" id="CAJRAY010000095">
    <property type="protein sequence ID" value="CAG5092611.1"/>
    <property type="molecule type" value="Genomic_DNA"/>
</dbReference>
<comment type="caution">
    <text evidence="1">The sequence shown here is derived from an EMBL/GenBank/DDBJ whole genome shotgun (WGS) entry which is preliminary data.</text>
</comment>
<protein>
    <submittedName>
        <fullName evidence="1">Beta-glucosidase/6-phospho-beta-glucosidase/beta-galactosidase</fullName>
        <ecNumber evidence="1">3.2.1.21</ecNumber>
    </submittedName>
</protein>
<dbReference type="GO" id="GO:0008422">
    <property type="term" value="F:beta-glucosidase activity"/>
    <property type="evidence" value="ECO:0007669"/>
    <property type="project" value="UniProtKB-EC"/>
</dbReference>
<dbReference type="SUPFAM" id="SSF51445">
    <property type="entry name" value="(Trans)glycosidases"/>
    <property type="match status" value="1"/>
</dbReference>
<sequence length="191" mass="21535">MAFWGSYRIQKQHAGTRTKSGDAAGGKAVSDIWNRHVAESDGSRLLRPEDIGVLAAMGYRAVQFELLWPAVLQIDGTPNEDGIKRCLGLIETIRQYGMTPIIAACRWERPLWVRLDGGWVNVKSEERYQTYIDNLHSHFGKVAVIRNRPHEPWDAAARELKWLRAFGRNPVEAMASRYRIDSAGGSLAYPS</sequence>
<gene>
    <name evidence="1" type="primary">txxe 2732</name>
    <name evidence="1" type="ORF">TXXE_18465</name>
</gene>
<dbReference type="InterPro" id="IPR017853">
    <property type="entry name" value="GH"/>
</dbReference>
<name>A0ABN7S599_THEXY</name>
<dbReference type="Proteomes" id="UP000681526">
    <property type="component" value="Unassembled WGS sequence"/>
</dbReference>
<evidence type="ECO:0000313" key="1">
    <source>
        <dbReference type="EMBL" id="CAG5092611.1"/>
    </source>
</evidence>
<keyword evidence="1" id="KW-0326">Glycosidase</keyword>
<evidence type="ECO:0000313" key="2">
    <source>
        <dbReference type="Proteomes" id="UP000681526"/>
    </source>
</evidence>
<dbReference type="EC" id="3.2.1.21" evidence="1"/>
<dbReference type="RefSeq" id="WP_213486608.1">
    <property type="nucleotide sequence ID" value="NZ_CAJRAY010000095.1"/>
</dbReference>
<keyword evidence="1" id="KW-0378">Hydrolase</keyword>
<reference evidence="1 2" key="1">
    <citation type="submission" date="2021-04" db="EMBL/GenBank/DDBJ databases">
        <authorList>
            <person name="Rakotoarivonina H."/>
        </authorList>
    </citation>
    <scope>NUCLEOTIDE SEQUENCE [LARGE SCALE GENOMIC DNA]</scope>
    <source>
        <strain evidence="1 2">XE</strain>
    </source>
</reference>
<proteinExistence type="predicted"/>